<protein>
    <submittedName>
        <fullName evidence="2">DUF4136 domain-containing protein</fullName>
    </submittedName>
</protein>
<feature type="domain" description="DUF4136" evidence="1">
    <location>
        <begin position="33"/>
        <end position="202"/>
    </location>
</feature>
<keyword evidence="3" id="KW-1185">Reference proteome</keyword>
<dbReference type="InterPro" id="IPR025411">
    <property type="entry name" value="DUF4136"/>
</dbReference>
<gene>
    <name evidence="2" type="ORF">PQO05_11040</name>
</gene>
<dbReference type="PROSITE" id="PS51257">
    <property type="entry name" value="PROKAR_LIPOPROTEIN"/>
    <property type="match status" value="1"/>
</dbReference>
<dbReference type="Proteomes" id="UP001216139">
    <property type="component" value="Chromosome"/>
</dbReference>
<dbReference type="EMBL" id="CP117167">
    <property type="protein sequence ID" value="WCT14468.1"/>
    <property type="molecule type" value="Genomic_DNA"/>
</dbReference>
<dbReference type="Gene3D" id="3.30.160.670">
    <property type="match status" value="1"/>
</dbReference>
<evidence type="ECO:0000313" key="3">
    <source>
        <dbReference type="Proteomes" id="UP001216139"/>
    </source>
</evidence>
<evidence type="ECO:0000259" key="1">
    <source>
        <dbReference type="Pfam" id="PF13590"/>
    </source>
</evidence>
<reference evidence="2 3" key="1">
    <citation type="submission" date="2023-02" db="EMBL/GenBank/DDBJ databases">
        <title>Genome sequence of Mucilaginibacter jinjuensis strain KACC 16571.</title>
        <authorList>
            <person name="Kim S."/>
            <person name="Heo J."/>
            <person name="Kwon S.-W."/>
        </authorList>
    </citation>
    <scope>NUCLEOTIDE SEQUENCE [LARGE SCALE GENOMIC DNA]</scope>
    <source>
        <strain evidence="2 3">KACC 16571</strain>
    </source>
</reference>
<name>A0ABY7TFG1_9SPHI</name>
<proteinExistence type="predicted"/>
<accession>A0ABY7TFG1</accession>
<dbReference type="Pfam" id="PF13590">
    <property type="entry name" value="DUF4136"/>
    <property type="match status" value="1"/>
</dbReference>
<sequence>MKKIFYVILLVAIGFAACRKTPTYDDLSSDFIVSTNLDKTASFSSYKTYYIADTVVNLGGTGADTLLTDANAVKLVASVKNNMSSRGYSLVARNAKPDLVQRMGVVKTVNVEVYYPGWWGAYGGWYPFGGGYYPYYYPWTTVYTYNTGTVILDTYDVKNAKANGQYKVIWNISSFGALGSDIGANLNRGITSINQGFAQSPYLKAN</sequence>
<organism evidence="2 3">
    <name type="scientific">Mucilaginibacter jinjuensis</name>
    <dbReference type="NCBI Taxonomy" id="1176721"/>
    <lineage>
        <taxon>Bacteria</taxon>
        <taxon>Pseudomonadati</taxon>
        <taxon>Bacteroidota</taxon>
        <taxon>Sphingobacteriia</taxon>
        <taxon>Sphingobacteriales</taxon>
        <taxon>Sphingobacteriaceae</taxon>
        <taxon>Mucilaginibacter</taxon>
    </lineage>
</organism>
<evidence type="ECO:0000313" key="2">
    <source>
        <dbReference type="EMBL" id="WCT14468.1"/>
    </source>
</evidence>
<dbReference type="RefSeq" id="WP_273632968.1">
    <property type="nucleotide sequence ID" value="NZ_CP117167.1"/>
</dbReference>